<evidence type="ECO:0000256" key="8">
    <source>
        <dbReference type="ARBA" id="ARBA00047848"/>
    </source>
</evidence>
<comment type="catalytic activity">
    <reaction evidence="8 9">
        <text>prephenate + H(+) = 3-phenylpyruvate + CO2 + H2O</text>
        <dbReference type="Rhea" id="RHEA:21648"/>
        <dbReference type="ChEBI" id="CHEBI:15377"/>
        <dbReference type="ChEBI" id="CHEBI:15378"/>
        <dbReference type="ChEBI" id="CHEBI:16526"/>
        <dbReference type="ChEBI" id="CHEBI:18005"/>
        <dbReference type="ChEBI" id="CHEBI:29934"/>
        <dbReference type="EC" id="4.2.1.51"/>
    </reaction>
</comment>
<dbReference type="PROSITE" id="PS51671">
    <property type="entry name" value="ACT"/>
    <property type="match status" value="1"/>
</dbReference>
<dbReference type="PANTHER" id="PTHR21022">
    <property type="entry name" value="PREPHENATE DEHYDRATASE P PROTEIN"/>
    <property type="match status" value="1"/>
</dbReference>
<dbReference type="InterPro" id="IPR008242">
    <property type="entry name" value="Chor_mutase/pphenate_deHydtase"/>
</dbReference>
<evidence type="ECO:0000256" key="1">
    <source>
        <dbReference type="ARBA" id="ARBA00004741"/>
    </source>
</evidence>
<keyword evidence="7 9" id="KW-0456">Lyase</keyword>
<evidence type="ECO:0000256" key="6">
    <source>
        <dbReference type="ARBA" id="ARBA00023222"/>
    </source>
</evidence>
<accession>A0ABR8MP56</accession>
<dbReference type="SUPFAM" id="SSF53850">
    <property type="entry name" value="Periplasmic binding protein-like II"/>
    <property type="match status" value="1"/>
</dbReference>
<name>A0ABR8MP56_9BACL</name>
<evidence type="ECO:0000256" key="5">
    <source>
        <dbReference type="ARBA" id="ARBA00023141"/>
    </source>
</evidence>
<dbReference type="CDD" id="cd04905">
    <property type="entry name" value="ACT_CM-PDT"/>
    <property type="match status" value="1"/>
</dbReference>
<dbReference type="Gene3D" id="3.30.70.260">
    <property type="match status" value="1"/>
</dbReference>
<dbReference type="PIRSF" id="PIRSF001500">
    <property type="entry name" value="Chor_mut_pdt_Ppr"/>
    <property type="match status" value="1"/>
</dbReference>
<evidence type="ECO:0000313" key="13">
    <source>
        <dbReference type="Proteomes" id="UP000609346"/>
    </source>
</evidence>
<dbReference type="SUPFAM" id="SSF55021">
    <property type="entry name" value="ACT-like"/>
    <property type="match status" value="1"/>
</dbReference>
<comment type="caution">
    <text evidence="12">The sequence shown here is derived from an EMBL/GenBank/DDBJ whole genome shotgun (WGS) entry which is preliminary data.</text>
</comment>
<dbReference type="Pfam" id="PF01842">
    <property type="entry name" value="ACT"/>
    <property type="match status" value="1"/>
</dbReference>
<evidence type="ECO:0000256" key="2">
    <source>
        <dbReference type="ARBA" id="ARBA00013147"/>
    </source>
</evidence>
<comment type="pathway">
    <text evidence="1 9">Amino-acid biosynthesis; L-phenylalanine biosynthesis; phenylpyruvate from prephenate: step 1/1.</text>
</comment>
<dbReference type="InterPro" id="IPR018528">
    <property type="entry name" value="Preph_deHydtase_CS"/>
</dbReference>
<dbReference type="Gene3D" id="3.40.190.10">
    <property type="entry name" value="Periplasmic binding protein-like II"/>
    <property type="match status" value="2"/>
</dbReference>
<dbReference type="InterPro" id="IPR001086">
    <property type="entry name" value="Preph_deHydtase"/>
</dbReference>
<sequence>MMRVAVLPQGSTSDDAARYILDNIEGVEYHYHRLIAEVFASTAEGRSDYGVIPIENTIDGSVSLHTDLLIDDVDLPIQAEWVYPSIQNLIGRQAELDRTSTGELDYSRIVKVMSHPVAMAQCRQFLKKHIPHAELEHVGSTTEAIRLVRDNPGLGWAAIGQKTAAQYNGLDVLQESVTDHDNNYTRFLLIGPKPLQGKTSDKHKTTIIVSSQEDYPGGLHQVLSALAWRRINLSRIESRPTKKKLGTYYFLIDIDMSLESILLQSAIAEIEAIGFQVRVMGTYPSFSYQAAAHNK</sequence>
<organism evidence="12 13">
    <name type="scientific">Paenibacillus terricola</name>
    <dbReference type="NCBI Taxonomy" id="2763503"/>
    <lineage>
        <taxon>Bacteria</taxon>
        <taxon>Bacillati</taxon>
        <taxon>Bacillota</taxon>
        <taxon>Bacilli</taxon>
        <taxon>Bacillales</taxon>
        <taxon>Paenibacillaceae</taxon>
        <taxon>Paenibacillus</taxon>
    </lineage>
</organism>
<dbReference type="InterPro" id="IPR002912">
    <property type="entry name" value="ACT_dom"/>
</dbReference>
<reference evidence="12 13" key="1">
    <citation type="submission" date="2020-09" db="EMBL/GenBank/DDBJ databases">
        <title>Paenibacillus sp. strain PR3 16S rRNA gene Genome sequencing and assembly.</title>
        <authorList>
            <person name="Kim J."/>
        </authorList>
    </citation>
    <scope>NUCLEOTIDE SEQUENCE [LARGE SCALE GENOMIC DNA]</scope>
    <source>
        <strain evidence="12 13">PR3</strain>
    </source>
</reference>
<evidence type="ECO:0000256" key="3">
    <source>
        <dbReference type="ARBA" id="ARBA00021872"/>
    </source>
</evidence>
<feature type="domain" description="Prephenate dehydratase" evidence="10">
    <location>
        <begin position="2"/>
        <end position="192"/>
    </location>
</feature>
<dbReference type="PROSITE" id="PS51171">
    <property type="entry name" value="PREPHENATE_DEHYDR_3"/>
    <property type="match status" value="1"/>
</dbReference>
<gene>
    <name evidence="9 12" type="primary">pheA</name>
    <name evidence="12" type="ORF">H8B09_03360</name>
</gene>
<protein>
    <recommendedName>
        <fullName evidence="3 9">Prephenate dehydratase</fullName>
        <shortName evidence="9">PDT</shortName>
        <ecNumber evidence="2 9">4.2.1.51</ecNumber>
    </recommendedName>
</protein>
<dbReference type="RefSeq" id="WP_191202782.1">
    <property type="nucleotide sequence ID" value="NZ_JACXZA010000001.1"/>
</dbReference>
<keyword evidence="6 9" id="KW-0584">Phenylalanine biosynthesis</keyword>
<evidence type="ECO:0000256" key="7">
    <source>
        <dbReference type="ARBA" id="ARBA00023239"/>
    </source>
</evidence>
<dbReference type="GO" id="GO:0004664">
    <property type="term" value="F:prephenate dehydratase activity"/>
    <property type="evidence" value="ECO:0007669"/>
    <property type="project" value="UniProtKB-EC"/>
</dbReference>
<evidence type="ECO:0000259" key="10">
    <source>
        <dbReference type="PROSITE" id="PS51171"/>
    </source>
</evidence>
<dbReference type="EC" id="4.2.1.51" evidence="2 9"/>
<dbReference type="Proteomes" id="UP000609346">
    <property type="component" value="Unassembled WGS sequence"/>
</dbReference>
<evidence type="ECO:0000259" key="11">
    <source>
        <dbReference type="PROSITE" id="PS51671"/>
    </source>
</evidence>
<keyword evidence="4 9" id="KW-0028">Amino-acid biosynthesis</keyword>
<evidence type="ECO:0000256" key="9">
    <source>
        <dbReference type="RuleBase" id="RU361254"/>
    </source>
</evidence>
<dbReference type="NCBIfam" id="NF008865">
    <property type="entry name" value="PRK11898.1"/>
    <property type="match status" value="1"/>
</dbReference>
<evidence type="ECO:0000313" key="12">
    <source>
        <dbReference type="EMBL" id="MBD3917777.1"/>
    </source>
</evidence>
<feature type="domain" description="ACT" evidence="11">
    <location>
        <begin position="207"/>
        <end position="284"/>
    </location>
</feature>
<dbReference type="InterPro" id="IPR045865">
    <property type="entry name" value="ACT-like_dom_sf"/>
</dbReference>
<dbReference type="CDD" id="cd13633">
    <property type="entry name" value="PBP2_Sa-PDT_like"/>
    <property type="match status" value="1"/>
</dbReference>
<dbReference type="EMBL" id="JACXZA010000001">
    <property type="protein sequence ID" value="MBD3917777.1"/>
    <property type="molecule type" value="Genomic_DNA"/>
</dbReference>
<evidence type="ECO:0000256" key="4">
    <source>
        <dbReference type="ARBA" id="ARBA00022605"/>
    </source>
</evidence>
<dbReference type="Pfam" id="PF00800">
    <property type="entry name" value="PDT"/>
    <property type="match status" value="1"/>
</dbReference>
<proteinExistence type="predicted"/>
<dbReference type="PANTHER" id="PTHR21022:SF19">
    <property type="entry name" value="PREPHENATE DEHYDRATASE-RELATED"/>
    <property type="match status" value="1"/>
</dbReference>
<keyword evidence="13" id="KW-1185">Reference proteome</keyword>
<dbReference type="PROSITE" id="PS00858">
    <property type="entry name" value="PREPHENATE_DEHYDR_2"/>
    <property type="match status" value="1"/>
</dbReference>
<keyword evidence="5 9" id="KW-0057">Aromatic amino acid biosynthesis</keyword>